<gene>
    <name evidence="6" type="ORF">AWC38_SpisGene23921</name>
</gene>
<accession>A0A2B4R1B6</accession>
<evidence type="ECO:0000259" key="5">
    <source>
        <dbReference type="PROSITE" id="PS50016"/>
    </source>
</evidence>
<evidence type="ECO:0000313" key="6">
    <source>
        <dbReference type="EMBL" id="PFX12164.1"/>
    </source>
</evidence>
<comment type="caution">
    <text evidence="6">The sequence shown here is derived from an EMBL/GenBank/DDBJ whole genome shotgun (WGS) entry which is preliminary data.</text>
</comment>
<evidence type="ECO:0000313" key="7">
    <source>
        <dbReference type="Proteomes" id="UP000225706"/>
    </source>
</evidence>
<keyword evidence="1" id="KW-0479">Metal-binding</keyword>
<dbReference type="Pfam" id="PF10551">
    <property type="entry name" value="MULE"/>
    <property type="match status" value="1"/>
</dbReference>
<organism evidence="6 7">
    <name type="scientific">Stylophora pistillata</name>
    <name type="common">Smooth cauliflower coral</name>
    <dbReference type="NCBI Taxonomy" id="50429"/>
    <lineage>
        <taxon>Eukaryota</taxon>
        <taxon>Metazoa</taxon>
        <taxon>Cnidaria</taxon>
        <taxon>Anthozoa</taxon>
        <taxon>Hexacorallia</taxon>
        <taxon>Scleractinia</taxon>
        <taxon>Astrocoeniina</taxon>
        <taxon>Pocilloporidae</taxon>
        <taxon>Stylophora</taxon>
    </lineage>
</organism>
<dbReference type="Gene3D" id="2.20.25.240">
    <property type="match status" value="1"/>
</dbReference>
<dbReference type="InterPro" id="IPR018289">
    <property type="entry name" value="MULE_transposase_dom"/>
</dbReference>
<dbReference type="PROSITE" id="PS50016">
    <property type="entry name" value="ZF_PHD_2"/>
    <property type="match status" value="1"/>
</dbReference>
<dbReference type="Gene3D" id="3.30.40.10">
    <property type="entry name" value="Zinc/RING finger domain, C3HC4 (zinc finger)"/>
    <property type="match status" value="1"/>
</dbReference>
<name>A0A2B4R1B6_STYPI</name>
<dbReference type="InterPro" id="IPR019786">
    <property type="entry name" value="Zinc_finger_PHD-type_CS"/>
</dbReference>
<evidence type="ECO:0000256" key="1">
    <source>
        <dbReference type="ARBA" id="ARBA00022723"/>
    </source>
</evidence>
<evidence type="ECO:0000256" key="2">
    <source>
        <dbReference type="ARBA" id="ARBA00022771"/>
    </source>
</evidence>
<dbReference type="InterPro" id="IPR019787">
    <property type="entry name" value="Znf_PHD-finger"/>
</dbReference>
<dbReference type="OrthoDB" id="5987313at2759"/>
<proteinExistence type="predicted"/>
<dbReference type="GO" id="GO:0008270">
    <property type="term" value="F:zinc ion binding"/>
    <property type="evidence" value="ECO:0007669"/>
    <property type="project" value="UniProtKB-KW"/>
</dbReference>
<dbReference type="InterPro" id="IPR013083">
    <property type="entry name" value="Znf_RING/FYVE/PHD"/>
</dbReference>
<dbReference type="AlphaFoldDB" id="A0A2B4R1B6"/>
<sequence length="585" mass="66767">MDSCIVCDQIVRPRQEALLCDGCERWQHRTCQTSISQHDYREAICSGRSINWHCKDCEGYPLSSTPVLCSDYDFQSMVRSINHELDSDNVDAPPATPSEPPAFDELSLMEPLPTDSRPATFQIEFEIVEDSTKRGRNKLVDSRGYTYNVKRSRGGNIDWQYTVRPKGNVCRAMVVERASGELVLGPTPHNHPGKVGASLAARIIAKTKKEAVTNLFKPASEVFNEVLMEELTEDPCPSLPRPINLAKGANHLRQRLRPADPVDLEFELQPEHIPENFLRGDIKVRGRRHLLFASQQQLEVLCRAKAWYIDGTFKLFRDPFSQLLTINAFVRSDSCAKQVPLLFAIMSGRKKSGYKAVMKTSLELLPTIPSVKRITLDYQRAVWSVLRKLMPAVTIQGCCFHWTQAIWRKVQELGMQSLYHHDQGTYQLTRKFMALPFVPADAIPEEFFKLKRKARTNQLNAFASYLRTQLDRQQHLAAVLLECIPKSHPDQQRRRKMAQRLNRRVQMGFTVVQWENENIVCGIHEKQVVGAVEIKEGTTVHISTGRYKGRAAIYKAQTLLKLDVPPMGGEERNLEELNYKDKALR</sequence>
<dbReference type="EMBL" id="LSMT01001543">
    <property type="protein sequence ID" value="PFX12164.1"/>
    <property type="molecule type" value="Genomic_DNA"/>
</dbReference>
<keyword evidence="2 4" id="KW-0863">Zinc-finger</keyword>
<dbReference type="InterPro" id="IPR011011">
    <property type="entry name" value="Znf_FYVE_PHD"/>
</dbReference>
<dbReference type="PANTHER" id="PTHR20956:SF12">
    <property type="entry name" value="FLYWCH-TYPE DOMAIN-CONTAINING PROTEIN"/>
    <property type="match status" value="1"/>
</dbReference>
<dbReference type="Proteomes" id="UP000225706">
    <property type="component" value="Unassembled WGS sequence"/>
</dbReference>
<dbReference type="PANTHER" id="PTHR20956">
    <property type="entry name" value="HEH2P"/>
    <property type="match status" value="1"/>
</dbReference>
<reference evidence="7" key="1">
    <citation type="journal article" date="2017" name="bioRxiv">
        <title>Comparative analysis of the genomes of Stylophora pistillata and Acropora digitifera provides evidence for extensive differences between species of corals.</title>
        <authorList>
            <person name="Voolstra C.R."/>
            <person name="Li Y."/>
            <person name="Liew Y.J."/>
            <person name="Baumgarten S."/>
            <person name="Zoccola D."/>
            <person name="Flot J.-F."/>
            <person name="Tambutte S."/>
            <person name="Allemand D."/>
            <person name="Aranda M."/>
        </authorList>
    </citation>
    <scope>NUCLEOTIDE SEQUENCE [LARGE SCALE GENOMIC DNA]</scope>
</reference>
<dbReference type="SUPFAM" id="SSF57903">
    <property type="entry name" value="FYVE/PHD zinc finger"/>
    <property type="match status" value="1"/>
</dbReference>
<dbReference type="PROSITE" id="PS01359">
    <property type="entry name" value="ZF_PHD_1"/>
    <property type="match status" value="1"/>
</dbReference>
<feature type="domain" description="PHD-type" evidence="5">
    <location>
        <begin position="1"/>
        <end position="60"/>
    </location>
</feature>
<evidence type="ECO:0000256" key="4">
    <source>
        <dbReference type="PROSITE-ProRule" id="PRU00146"/>
    </source>
</evidence>
<keyword evidence="3" id="KW-0862">Zinc</keyword>
<dbReference type="CDD" id="cd15489">
    <property type="entry name" value="PHD_SF"/>
    <property type="match status" value="1"/>
</dbReference>
<keyword evidence="7" id="KW-1185">Reference proteome</keyword>
<evidence type="ECO:0000256" key="3">
    <source>
        <dbReference type="ARBA" id="ARBA00022833"/>
    </source>
</evidence>
<protein>
    <recommendedName>
        <fullName evidence="5">PHD-type domain-containing protein</fullName>
    </recommendedName>
</protein>